<comment type="caution">
    <text evidence="1">The sequence shown here is derived from an EMBL/GenBank/DDBJ whole genome shotgun (WGS) entry which is preliminary data.</text>
</comment>
<sequence length="114" mass="12359">MLVMFGTGAGRNVVGDLQRLMGEQLGASQLYQREGATNLADALDRALQQAAAVPFDNESLEMGFSFLDGREQLFADQAQSSCSGHHGALRLLRHYNLANAILKREKRLAIPTGA</sequence>
<dbReference type="Proteomes" id="UP001157461">
    <property type="component" value="Unassembled WGS sequence"/>
</dbReference>
<evidence type="ECO:0000313" key="2">
    <source>
        <dbReference type="Proteomes" id="UP001157461"/>
    </source>
</evidence>
<proteinExistence type="predicted"/>
<keyword evidence="2" id="KW-1185">Reference proteome</keyword>
<gene>
    <name evidence="1" type="ORF">OMP44_08810</name>
</gene>
<protein>
    <submittedName>
        <fullName evidence="1">Uncharacterized protein</fullName>
    </submittedName>
</protein>
<dbReference type="RefSeq" id="WP_273861537.1">
    <property type="nucleotide sequence ID" value="NZ_JAPDIQ010000003.1"/>
</dbReference>
<name>A0ABT6IF05_9PSED</name>
<evidence type="ECO:0000313" key="1">
    <source>
        <dbReference type="EMBL" id="MDH4762998.1"/>
    </source>
</evidence>
<organism evidence="1 2">
    <name type="scientific">Pseudomonas flavocrustae</name>
    <dbReference type="NCBI Taxonomy" id="2991719"/>
    <lineage>
        <taxon>Bacteria</taxon>
        <taxon>Pseudomonadati</taxon>
        <taxon>Pseudomonadota</taxon>
        <taxon>Gammaproteobacteria</taxon>
        <taxon>Pseudomonadales</taxon>
        <taxon>Pseudomonadaceae</taxon>
        <taxon>Pseudomonas</taxon>
    </lineage>
</organism>
<reference evidence="1 2" key="1">
    <citation type="submission" date="2022-10" db="EMBL/GenBank/DDBJ databases">
        <title>A novel Pseudomonas species, isolated from Passiflora incarnata leaves.</title>
        <authorList>
            <person name="Cueva-Yesquen L.G."/>
            <person name="Fantinatti-Garboggini F."/>
        </authorList>
    </citation>
    <scope>NUCLEOTIDE SEQUENCE [LARGE SCALE GENOMIC DNA]</scope>
    <source>
        <strain evidence="1 2">CBMAI 2609</strain>
    </source>
</reference>
<dbReference type="EMBL" id="JAPDIQ010000003">
    <property type="protein sequence ID" value="MDH4762998.1"/>
    <property type="molecule type" value="Genomic_DNA"/>
</dbReference>
<accession>A0ABT6IF05</accession>